<dbReference type="Pfam" id="PF13468">
    <property type="entry name" value="Glyoxalase_3"/>
    <property type="match status" value="1"/>
</dbReference>
<evidence type="ECO:0000259" key="1">
    <source>
        <dbReference type="Pfam" id="PF13468"/>
    </source>
</evidence>
<name>A0A382XPU6_9ZZZZ</name>
<sequence>MNSRIDHIVIGAANLISGTKILETKLSTKFSPGGEHMIMGTHNKLLKLQSNIYLEVIANNPNVSKPSRQRWFSLDESSIKEKIKKSPRLLCWVLEVDNIEDTVKKCGYNPGEILQLSRDELTWKVTVPSNGKLVENGVLPVLIEWPSNQHPSKKLNNSKVSINKISLFHPEPYKIKSIISNLIESDLIHVSEGFPKMELILTTQNEKVVID</sequence>
<dbReference type="InterPro" id="IPR025870">
    <property type="entry name" value="Glyoxalase-like_dom"/>
</dbReference>
<dbReference type="Gene3D" id="3.10.180.10">
    <property type="entry name" value="2,3-Dihydroxybiphenyl 1,2-Dioxygenase, domain 1"/>
    <property type="match status" value="1"/>
</dbReference>
<dbReference type="EMBL" id="UINC01169087">
    <property type="protein sequence ID" value="SVD72451.1"/>
    <property type="molecule type" value="Genomic_DNA"/>
</dbReference>
<reference evidence="2" key="1">
    <citation type="submission" date="2018-05" db="EMBL/GenBank/DDBJ databases">
        <authorList>
            <person name="Lanie J.A."/>
            <person name="Ng W.-L."/>
            <person name="Kazmierczak K.M."/>
            <person name="Andrzejewski T.M."/>
            <person name="Davidsen T.M."/>
            <person name="Wayne K.J."/>
            <person name="Tettelin H."/>
            <person name="Glass J.I."/>
            <person name="Rusch D."/>
            <person name="Podicherti R."/>
            <person name="Tsui H.-C.T."/>
            <person name="Winkler M.E."/>
        </authorList>
    </citation>
    <scope>NUCLEOTIDE SEQUENCE</scope>
</reference>
<dbReference type="InterPro" id="IPR029068">
    <property type="entry name" value="Glyas_Bleomycin-R_OHBP_Dase"/>
</dbReference>
<feature type="domain" description="Glyoxalase-like" evidence="1">
    <location>
        <begin position="5"/>
        <end position="179"/>
    </location>
</feature>
<proteinExistence type="predicted"/>
<accession>A0A382XPU6</accession>
<gene>
    <name evidence="2" type="ORF">METZ01_LOCUS425305</name>
</gene>
<dbReference type="AlphaFoldDB" id="A0A382XPU6"/>
<evidence type="ECO:0000313" key="2">
    <source>
        <dbReference type="EMBL" id="SVD72451.1"/>
    </source>
</evidence>
<organism evidence="2">
    <name type="scientific">marine metagenome</name>
    <dbReference type="NCBI Taxonomy" id="408172"/>
    <lineage>
        <taxon>unclassified sequences</taxon>
        <taxon>metagenomes</taxon>
        <taxon>ecological metagenomes</taxon>
    </lineage>
</organism>
<protein>
    <recommendedName>
        <fullName evidence="1">Glyoxalase-like domain-containing protein</fullName>
    </recommendedName>
</protein>